<keyword evidence="3" id="KW-1185">Reference proteome</keyword>
<accession>A0AAD6NJY1</accession>
<dbReference type="Proteomes" id="UP001221413">
    <property type="component" value="Unassembled WGS sequence"/>
</dbReference>
<evidence type="ECO:0000313" key="2">
    <source>
        <dbReference type="EMBL" id="KAJ6260932.1"/>
    </source>
</evidence>
<name>A0AAD6NJY1_DREDA</name>
<protein>
    <submittedName>
        <fullName evidence="2">Uncharacterized protein</fullName>
    </submittedName>
</protein>
<dbReference type="AlphaFoldDB" id="A0AAD6NJY1"/>
<dbReference type="EMBL" id="JAQGDS010000004">
    <property type="protein sequence ID" value="KAJ6260932.1"/>
    <property type="molecule type" value="Genomic_DNA"/>
</dbReference>
<reference evidence="2" key="1">
    <citation type="submission" date="2023-01" db="EMBL/GenBank/DDBJ databases">
        <title>The chitinases involved in constricting ring structure development in the nematode-trapping fungus Drechslerella dactyloides.</title>
        <authorList>
            <person name="Wang R."/>
            <person name="Zhang L."/>
            <person name="Tang P."/>
            <person name="Li S."/>
            <person name="Liang L."/>
        </authorList>
    </citation>
    <scope>NUCLEOTIDE SEQUENCE</scope>
    <source>
        <strain evidence="2">YMF1.00031</strain>
    </source>
</reference>
<proteinExistence type="predicted"/>
<evidence type="ECO:0000313" key="3">
    <source>
        <dbReference type="Proteomes" id="UP001221413"/>
    </source>
</evidence>
<comment type="caution">
    <text evidence="2">The sequence shown here is derived from an EMBL/GenBank/DDBJ whole genome shotgun (WGS) entry which is preliminary data.</text>
</comment>
<sequence>MSKPSTSESAASSPSDSSTSSSRKRNHEAISPVHRFPPDNALMSETGDTDDEVEPQHRGADILHNHLIIEYIVKYLPDVMDIIHLRRTCRSVARDVKHYLVRNASSLDFSTTPGIHDIHIRRFLRGVSDANLDPGASFKLQQWSCLTHLDLSNTGISEKMMANIIIQTFDGINHSEFVSGFSPGSEANPECFMHLESITAQKCPGFNVDIILSLLQKLLFKRLDKYWEQEEAAVGGAWQVLRQVKSPIGSQIWRGPLPVNSEELDKTGLVGYTRLKKLYLANSGKLAVEKRIWQGVEEYWNEDQCPYNHNAARYLCITGALGLETELRFCNSYCDSHNVFLWDGWTMEDISGLEDDYSQMRTHHNIHKQIKMEGMSKFPQLRYENPIPRMPWETRIQHTSGQTFYFPGSGADHKDQLHIDDISLSMTLLCDSTIDKLVSHFERYPKAEKRHALNKMTGVNWEKPEGWEHPDPQGQRAENERYFGYIFRYCLRERNSHLHHWAMPNAPRTDLTTGPPYPALPDLHMKLTEVEYVIKRMMRCPLPRRLWVSNLLNPNVDHHWWDKRNVAMLEHPRGLCDNCEREVWLCPQCNRNQKAFCAECMIIRGEQTNTKHLAE</sequence>
<evidence type="ECO:0000256" key="1">
    <source>
        <dbReference type="SAM" id="MobiDB-lite"/>
    </source>
</evidence>
<gene>
    <name evidence="2" type="ORF">Dda_3593</name>
</gene>
<feature type="region of interest" description="Disordered" evidence="1">
    <location>
        <begin position="1"/>
        <end position="55"/>
    </location>
</feature>
<organism evidence="2 3">
    <name type="scientific">Drechslerella dactyloides</name>
    <name type="common">Nematode-trapping fungus</name>
    <name type="synonym">Arthrobotrys dactyloides</name>
    <dbReference type="NCBI Taxonomy" id="74499"/>
    <lineage>
        <taxon>Eukaryota</taxon>
        <taxon>Fungi</taxon>
        <taxon>Dikarya</taxon>
        <taxon>Ascomycota</taxon>
        <taxon>Pezizomycotina</taxon>
        <taxon>Orbiliomycetes</taxon>
        <taxon>Orbiliales</taxon>
        <taxon>Orbiliaceae</taxon>
        <taxon>Drechslerella</taxon>
    </lineage>
</organism>
<feature type="compositionally biased region" description="Low complexity" evidence="1">
    <location>
        <begin position="1"/>
        <end position="21"/>
    </location>
</feature>